<gene>
    <name evidence="1" type="ORF">I302_107269</name>
</gene>
<reference evidence="1" key="2">
    <citation type="submission" date="2024-02" db="EMBL/GenBank/DDBJ databases">
        <title>Comparative genomics of Cryptococcus and Kwoniella reveals pathogenesis evolution and contrasting modes of karyotype evolution via chromosome fusion or intercentromeric recombination.</title>
        <authorList>
            <person name="Coelho M.A."/>
            <person name="David-Palma M."/>
            <person name="Shea T."/>
            <person name="Bowers K."/>
            <person name="McGinley-Smith S."/>
            <person name="Mohammad A.W."/>
            <person name="Gnirke A."/>
            <person name="Yurkov A.M."/>
            <person name="Nowrousian M."/>
            <person name="Sun S."/>
            <person name="Cuomo C.A."/>
            <person name="Heitman J."/>
        </authorList>
    </citation>
    <scope>NUCLEOTIDE SEQUENCE</scope>
    <source>
        <strain evidence="1">CBS 10118</strain>
    </source>
</reference>
<sequence>MNLSNCLLIMDGEVSARSSTPSHQEGPPAGVIIERSVKSTKTGEKWTFTFSQQIGGFGKEENPIGDSIQIGYLVRYSDKNNFKVPKEGIDYTQFFAPLKLWSLHRSSFTAWANGRSERQVKNVTKLIRKLQVKREDLLGCEEAEHEFTHMLTHEFNVERGKQLPFMLALKKPTFTLNHLAGLITDALEYHCDLLKRYQSDDQAFTADLEDLNQKQWEQLNHSPLDLSNVEVRSRIAARMVDLLQSVITCQSGLKCIERLRELGMLEGGKFAAIQAQNPGPIREEYSTLHTYVESLQVKKQSELQICLGDYGVRKGERLFFQCAKRIPYDVTDFEDGFGGPCSGHGMRLRCLNSLANEYYLESAVAQMSAMRFGSMGEEHDKLGHFLLAYEQILKNDPSEGTGLSPHIQKSIGEMAMSYEIDQVVHSLFKSKGQYCPDDRPIVPHPSQNISIHLSKLDSMLKQAMYIFSKVPAAAATIDDGVIASDGNKLEGLWKFWSQTCSDLYGQSFNQYFGLEELLSPAPPCWSQPPEPPSQGNTSNNAIEAFSTALNLTIAQSGHAYRQSQEVTESQQVKVKTRGNPPFPLEANLPRSIIRDQSFEESRNEPIFQVRNAQLKLVKKLFSRPEDGEGYGQVQWKDLYNLMNRIGFRIENVGGSIIRFIPPNEAGIPFNEHRPHPETSMPAIKYRAFGQRLRERYGWDETWFARTINAE</sequence>
<proteinExistence type="predicted"/>
<dbReference type="EMBL" id="CP144546">
    <property type="protein sequence ID" value="WVW85231.1"/>
    <property type="molecule type" value="Genomic_DNA"/>
</dbReference>
<keyword evidence="2" id="KW-1185">Reference proteome</keyword>
<dbReference type="RefSeq" id="XP_065726498.1">
    <property type="nucleotide sequence ID" value="XM_065870426.1"/>
</dbReference>
<dbReference type="Proteomes" id="UP000092730">
    <property type="component" value="Chromosome 6"/>
</dbReference>
<dbReference type="KEGG" id="kbi:30211394"/>
<dbReference type="PANTHER" id="PTHR40788">
    <property type="entry name" value="CLR5 DOMAIN-CONTAINING PROTEIN-RELATED"/>
    <property type="match status" value="1"/>
</dbReference>
<name>A0AAJ8KC92_9TREE</name>
<protein>
    <submittedName>
        <fullName evidence="1">Uncharacterized protein</fullName>
    </submittedName>
</protein>
<evidence type="ECO:0000313" key="2">
    <source>
        <dbReference type="Proteomes" id="UP000092730"/>
    </source>
</evidence>
<reference evidence="1" key="1">
    <citation type="submission" date="2013-07" db="EMBL/GenBank/DDBJ databases">
        <authorList>
            <consortium name="The Broad Institute Genome Sequencing Platform"/>
            <person name="Cuomo C."/>
            <person name="Litvintseva A."/>
            <person name="Chen Y."/>
            <person name="Heitman J."/>
            <person name="Sun S."/>
            <person name="Springer D."/>
            <person name="Dromer F."/>
            <person name="Young S.K."/>
            <person name="Zeng Q."/>
            <person name="Gargeya S."/>
            <person name="Fitzgerald M."/>
            <person name="Abouelleil A."/>
            <person name="Alvarado L."/>
            <person name="Berlin A.M."/>
            <person name="Chapman S.B."/>
            <person name="Dewar J."/>
            <person name="Goldberg J."/>
            <person name="Griggs A."/>
            <person name="Gujja S."/>
            <person name="Hansen M."/>
            <person name="Howarth C."/>
            <person name="Imamovic A."/>
            <person name="Larimer J."/>
            <person name="McCowan C."/>
            <person name="Murphy C."/>
            <person name="Pearson M."/>
            <person name="Priest M."/>
            <person name="Roberts A."/>
            <person name="Saif S."/>
            <person name="Shea T."/>
            <person name="Sykes S."/>
            <person name="Wortman J."/>
            <person name="Nusbaum C."/>
            <person name="Birren B."/>
        </authorList>
    </citation>
    <scope>NUCLEOTIDE SEQUENCE</scope>
    <source>
        <strain evidence="1">CBS 10118</strain>
    </source>
</reference>
<accession>A0AAJ8KC92</accession>
<dbReference type="PANTHER" id="PTHR40788:SF1">
    <property type="entry name" value="IPA PROTEIN"/>
    <property type="match status" value="1"/>
</dbReference>
<evidence type="ECO:0000313" key="1">
    <source>
        <dbReference type="EMBL" id="WVW85231.1"/>
    </source>
</evidence>
<dbReference type="AlphaFoldDB" id="A0AAJ8KC92"/>
<organism evidence="1 2">
    <name type="scientific">Kwoniella bestiolae CBS 10118</name>
    <dbReference type="NCBI Taxonomy" id="1296100"/>
    <lineage>
        <taxon>Eukaryota</taxon>
        <taxon>Fungi</taxon>
        <taxon>Dikarya</taxon>
        <taxon>Basidiomycota</taxon>
        <taxon>Agaricomycotina</taxon>
        <taxon>Tremellomycetes</taxon>
        <taxon>Tremellales</taxon>
        <taxon>Cryptococcaceae</taxon>
        <taxon>Kwoniella</taxon>
    </lineage>
</organism>
<dbReference type="GeneID" id="30211394"/>